<reference evidence="2" key="1">
    <citation type="submission" date="2016-10" db="EMBL/GenBank/DDBJ databases">
        <authorList>
            <person name="Varghese N."/>
        </authorList>
    </citation>
    <scope>NUCLEOTIDE SEQUENCE [LARGE SCALE GENOMIC DNA]</scope>
    <source>
        <strain evidence="2">Nsp8</strain>
    </source>
</reference>
<proteinExistence type="predicted"/>
<keyword evidence="2" id="KW-1185">Reference proteome</keyword>
<gene>
    <name evidence="1" type="ORF">SAMN05216386_0834</name>
</gene>
<sequence length="318" mass="36097">MGVYIDLSGRQEIIHDIRYPRGGGEPLHCPPMLAELQNNIFIDFPWWEWAVNVVHDDSPEGIPLPATPQNYRMGIVVNLLTEFSLYAFQDGSVLETPKYRNVALDCHRSSMPFYSPKHTEDGRELHFFYDVIFSSEGIASQDSPTDFRRSWGIHYRDYPGVTVPLLNPTTQATFHLFYGTRSFQIFYVAIPRPRGTPLFMAYSDPFTIELLAIFHPPNPETRFQVVVGKSDCGSFGGKLETWTVPEDSAFPIAPIDVDSFQLLPRPTAGSENSAIHPVRGTLPEGVNCHLRGRQIANERAANWHSRNRSFFGEVPIRR</sequence>
<name>A0A1I4YRB6_9PROT</name>
<protein>
    <submittedName>
        <fullName evidence="1">Uncharacterized protein</fullName>
    </submittedName>
</protein>
<evidence type="ECO:0000313" key="2">
    <source>
        <dbReference type="Proteomes" id="UP000183107"/>
    </source>
</evidence>
<evidence type="ECO:0000313" key="1">
    <source>
        <dbReference type="EMBL" id="SFN40313.1"/>
    </source>
</evidence>
<dbReference type="RefSeq" id="WP_218144970.1">
    <property type="nucleotide sequence ID" value="NZ_FOVJ01000001.1"/>
</dbReference>
<dbReference type="AlphaFoldDB" id="A0A1I4YRB6"/>
<dbReference type="EMBL" id="FOVJ01000001">
    <property type="protein sequence ID" value="SFN40313.1"/>
    <property type="molecule type" value="Genomic_DNA"/>
</dbReference>
<dbReference type="Proteomes" id="UP000183107">
    <property type="component" value="Unassembled WGS sequence"/>
</dbReference>
<accession>A0A1I4YRB6</accession>
<organism evidence="1 2">
    <name type="scientific">Nitrosospira briensis</name>
    <dbReference type="NCBI Taxonomy" id="35799"/>
    <lineage>
        <taxon>Bacteria</taxon>
        <taxon>Pseudomonadati</taxon>
        <taxon>Pseudomonadota</taxon>
        <taxon>Betaproteobacteria</taxon>
        <taxon>Nitrosomonadales</taxon>
        <taxon>Nitrosomonadaceae</taxon>
        <taxon>Nitrosospira</taxon>
    </lineage>
</organism>